<dbReference type="Proteomes" id="UP000324222">
    <property type="component" value="Unassembled WGS sequence"/>
</dbReference>
<accession>A0A5B7CK55</accession>
<keyword evidence="3" id="KW-1185">Reference proteome</keyword>
<feature type="chain" id="PRO_5022680143" description="Secreted protein" evidence="1">
    <location>
        <begin position="20"/>
        <end position="138"/>
    </location>
</feature>
<comment type="caution">
    <text evidence="2">The sequence shown here is derived from an EMBL/GenBank/DDBJ whole genome shotgun (WGS) entry which is preliminary data.</text>
</comment>
<name>A0A5B7CK55_PORTR</name>
<evidence type="ECO:0000313" key="3">
    <source>
        <dbReference type="Proteomes" id="UP000324222"/>
    </source>
</evidence>
<gene>
    <name evidence="2" type="ORF">E2C01_002349</name>
</gene>
<protein>
    <recommendedName>
        <fullName evidence="4">Secreted protein</fullName>
    </recommendedName>
</protein>
<sequence length="138" mass="14608">MFSVSALSFLSLCMHVLTADQRRIVYPGTRLNTGGPNNGVFPSGGCGDAALTFSYASDELPYSEANTKNTRHNGLPAEAARARRPTSTVLILQASTSPNILKGNSRSHARVISWLLPLPGSAGIANSNQVALHGMNRT</sequence>
<keyword evidence="1" id="KW-0732">Signal</keyword>
<evidence type="ECO:0000313" key="2">
    <source>
        <dbReference type="EMBL" id="MPC09730.1"/>
    </source>
</evidence>
<proteinExistence type="predicted"/>
<evidence type="ECO:0000256" key="1">
    <source>
        <dbReference type="SAM" id="SignalP"/>
    </source>
</evidence>
<dbReference type="AlphaFoldDB" id="A0A5B7CK55"/>
<organism evidence="2 3">
    <name type="scientific">Portunus trituberculatus</name>
    <name type="common">Swimming crab</name>
    <name type="synonym">Neptunus trituberculatus</name>
    <dbReference type="NCBI Taxonomy" id="210409"/>
    <lineage>
        <taxon>Eukaryota</taxon>
        <taxon>Metazoa</taxon>
        <taxon>Ecdysozoa</taxon>
        <taxon>Arthropoda</taxon>
        <taxon>Crustacea</taxon>
        <taxon>Multicrustacea</taxon>
        <taxon>Malacostraca</taxon>
        <taxon>Eumalacostraca</taxon>
        <taxon>Eucarida</taxon>
        <taxon>Decapoda</taxon>
        <taxon>Pleocyemata</taxon>
        <taxon>Brachyura</taxon>
        <taxon>Eubrachyura</taxon>
        <taxon>Portunoidea</taxon>
        <taxon>Portunidae</taxon>
        <taxon>Portuninae</taxon>
        <taxon>Portunus</taxon>
    </lineage>
</organism>
<reference evidence="2 3" key="1">
    <citation type="submission" date="2019-05" db="EMBL/GenBank/DDBJ databases">
        <title>Another draft genome of Portunus trituberculatus and its Hox gene families provides insights of decapod evolution.</title>
        <authorList>
            <person name="Jeong J.-H."/>
            <person name="Song I."/>
            <person name="Kim S."/>
            <person name="Choi T."/>
            <person name="Kim D."/>
            <person name="Ryu S."/>
            <person name="Kim W."/>
        </authorList>
    </citation>
    <scope>NUCLEOTIDE SEQUENCE [LARGE SCALE GENOMIC DNA]</scope>
    <source>
        <tissue evidence="2">Muscle</tissue>
    </source>
</reference>
<feature type="signal peptide" evidence="1">
    <location>
        <begin position="1"/>
        <end position="19"/>
    </location>
</feature>
<dbReference type="EMBL" id="VSRR010000082">
    <property type="protein sequence ID" value="MPC09730.1"/>
    <property type="molecule type" value="Genomic_DNA"/>
</dbReference>
<evidence type="ECO:0008006" key="4">
    <source>
        <dbReference type="Google" id="ProtNLM"/>
    </source>
</evidence>